<dbReference type="PROSITE" id="PS50937">
    <property type="entry name" value="HTH_MERR_2"/>
    <property type="match status" value="1"/>
</dbReference>
<dbReference type="InterPro" id="IPR009061">
    <property type="entry name" value="DNA-bd_dom_put_sf"/>
</dbReference>
<evidence type="ECO:0000313" key="4">
    <source>
        <dbReference type="EMBL" id="GGL13149.1"/>
    </source>
</evidence>
<dbReference type="GO" id="GO:0003677">
    <property type="term" value="F:DNA binding"/>
    <property type="evidence" value="ECO:0007669"/>
    <property type="project" value="UniProtKB-KW"/>
</dbReference>
<dbReference type="SMART" id="SM00422">
    <property type="entry name" value="HTH_MERR"/>
    <property type="match status" value="1"/>
</dbReference>
<reference evidence="4" key="1">
    <citation type="journal article" date="2014" name="Int. J. Syst. Evol. Microbiol.">
        <title>Complete genome sequence of Corynebacterium casei LMG S-19264T (=DSM 44701T), isolated from a smear-ripened cheese.</title>
        <authorList>
            <consortium name="US DOE Joint Genome Institute (JGI-PGF)"/>
            <person name="Walter F."/>
            <person name="Albersmeier A."/>
            <person name="Kalinowski J."/>
            <person name="Ruckert C."/>
        </authorList>
    </citation>
    <scope>NUCLEOTIDE SEQUENCE</scope>
    <source>
        <strain evidence="4">CGMCC 4.7299</strain>
    </source>
</reference>
<feature type="region of interest" description="Disordered" evidence="2">
    <location>
        <begin position="1"/>
        <end position="35"/>
    </location>
</feature>
<protein>
    <recommendedName>
        <fullName evidence="3">HTH merR-type domain-containing protein</fullName>
    </recommendedName>
</protein>
<evidence type="ECO:0000256" key="1">
    <source>
        <dbReference type="ARBA" id="ARBA00023125"/>
    </source>
</evidence>
<organism evidence="4 5">
    <name type="scientific">Mangrovihabitans endophyticus</name>
    <dbReference type="NCBI Taxonomy" id="1751298"/>
    <lineage>
        <taxon>Bacteria</taxon>
        <taxon>Bacillati</taxon>
        <taxon>Actinomycetota</taxon>
        <taxon>Actinomycetes</taxon>
        <taxon>Micromonosporales</taxon>
        <taxon>Micromonosporaceae</taxon>
        <taxon>Mangrovihabitans</taxon>
    </lineage>
</organism>
<dbReference type="InterPro" id="IPR047057">
    <property type="entry name" value="MerR_fam"/>
</dbReference>
<name>A0A8J3C5Q3_9ACTN</name>
<feature type="compositionally biased region" description="Basic and acidic residues" evidence="2">
    <location>
        <begin position="21"/>
        <end position="35"/>
    </location>
</feature>
<sequence length="177" mass="19162">MGRARAGATGTGATGTGAGRTGRDGDGREENGGREMGVRYGIGEVAARTGVSVHAIRFYEREGIIGPAERLPGGNRTYSAEDIDWLDHCVVLRGSGLSVKELCRYRELVRRGDGTESERIALLAEHARRIEHRQRLLDQALQLVRHKIAVYEDVLEGTANIRCIPGGDGAGAGDRRR</sequence>
<dbReference type="PANTHER" id="PTHR30204">
    <property type="entry name" value="REDOX-CYCLING DRUG-SENSING TRANSCRIPTIONAL ACTIVATOR SOXR"/>
    <property type="match status" value="1"/>
</dbReference>
<accession>A0A8J3C5Q3</accession>
<dbReference type="Proteomes" id="UP000656042">
    <property type="component" value="Unassembled WGS sequence"/>
</dbReference>
<reference evidence="4" key="2">
    <citation type="submission" date="2020-09" db="EMBL/GenBank/DDBJ databases">
        <authorList>
            <person name="Sun Q."/>
            <person name="Zhou Y."/>
        </authorList>
    </citation>
    <scope>NUCLEOTIDE SEQUENCE</scope>
    <source>
        <strain evidence="4">CGMCC 4.7299</strain>
    </source>
</reference>
<proteinExistence type="predicted"/>
<evidence type="ECO:0000313" key="5">
    <source>
        <dbReference type="Proteomes" id="UP000656042"/>
    </source>
</evidence>
<dbReference type="Pfam" id="PF13411">
    <property type="entry name" value="MerR_1"/>
    <property type="match status" value="1"/>
</dbReference>
<dbReference type="GO" id="GO:0003700">
    <property type="term" value="F:DNA-binding transcription factor activity"/>
    <property type="evidence" value="ECO:0007669"/>
    <property type="project" value="InterPro"/>
</dbReference>
<dbReference type="EMBL" id="BMMX01000040">
    <property type="protein sequence ID" value="GGL13149.1"/>
    <property type="molecule type" value="Genomic_DNA"/>
</dbReference>
<dbReference type="InterPro" id="IPR000551">
    <property type="entry name" value="MerR-type_HTH_dom"/>
</dbReference>
<dbReference type="SUPFAM" id="SSF46955">
    <property type="entry name" value="Putative DNA-binding domain"/>
    <property type="match status" value="1"/>
</dbReference>
<gene>
    <name evidence="4" type="ORF">GCM10012284_54780</name>
</gene>
<evidence type="ECO:0000259" key="3">
    <source>
        <dbReference type="PROSITE" id="PS50937"/>
    </source>
</evidence>
<dbReference type="PANTHER" id="PTHR30204:SF98">
    <property type="entry name" value="HTH-TYPE TRANSCRIPTIONAL REGULATOR ADHR"/>
    <property type="match status" value="1"/>
</dbReference>
<dbReference type="Gene3D" id="1.10.1660.10">
    <property type="match status" value="1"/>
</dbReference>
<keyword evidence="1" id="KW-0238">DNA-binding</keyword>
<dbReference type="CDD" id="cd01109">
    <property type="entry name" value="HTH_YyaN"/>
    <property type="match status" value="1"/>
</dbReference>
<dbReference type="PROSITE" id="PS00552">
    <property type="entry name" value="HTH_MERR_1"/>
    <property type="match status" value="1"/>
</dbReference>
<keyword evidence="5" id="KW-1185">Reference proteome</keyword>
<dbReference type="AlphaFoldDB" id="A0A8J3C5Q3"/>
<feature type="compositionally biased region" description="Gly residues" evidence="2">
    <location>
        <begin position="9"/>
        <end position="20"/>
    </location>
</feature>
<feature type="domain" description="HTH merR-type" evidence="3">
    <location>
        <begin position="39"/>
        <end position="108"/>
    </location>
</feature>
<comment type="caution">
    <text evidence="4">The sequence shown here is derived from an EMBL/GenBank/DDBJ whole genome shotgun (WGS) entry which is preliminary data.</text>
</comment>
<evidence type="ECO:0000256" key="2">
    <source>
        <dbReference type="SAM" id="MobiDB-lite"/>
    </source>
</evidence>